<dbReference type="OrthoDB" id="513408at2"/>
<accession>A0A1X7K1Y3</accession>
<evidence type="ECO:0000259" key="2">
    <source>
        <dbReference type="Pfam" id="PF00266"/>
    </source>
</evidence>
<keyword evidence="1" id="KW-0663">Pyridoxal phosphate</keyword>
<sequence length="358" mass="40885">MPFKTHFDIPDHLIYINTPGNGLMPRSHYHWRSEREASFFAPEGNLRDLQPQFIQHVRQDIAACFGTDSKRVYCTPNFSFGFNVLLEGLPKNSRFLIIEGDYPSLNYPIISRGFAYQTVEISERIEEDLWHKIETDAPDVLAISMVQYISGLKIDLSFIKKLKAAFPNLLIIGDGTQFIGTEPFDFDSSGFDAVGTSGYKWLMAGFGNGFIMLSSAMEHTIYQDAKKKQRPQETMWINKTILHTYFEPGHQDTLSHGTLQQSLLFLQRLGLQHVKTHLDSLRAYAYGLFKERQLLLPIAANRDIKSSIINLQINPDLYPKLTEKGVCCFPRGTGIRIGLHLYNDTTDIDRLIHIVDHL</sequence>
<feature type="domain" description="Aminotransferase class V" evidence="2">
    <location>
        <begin position="54"/>
        <end position="350"/>
    </location>
</feature>
<keyword evidence="4" id="KW-1185">Reference proteome</keyword>
<organism evidence="3 4">
    <name type="scientific">Sphingobacterium psychroaquaticum</name>
    <dbReference type="NCBI Taxonomy" id="561061"/>
    <lineage>
        <taxon>Bacteria</taxon>
        <taxon>Pseudomonadati</taxon>
        <taxon>Bacteroidota</taxon>
        <taxon>Sphingobacteriia</taxon>
        <taxon>Sphingobacteriales</taxon>
        <taxon>Sphingobacteriaceae</taxon>
        <taxon>Sphingobacterium</taxon>
    </lineage>
</organism>
<evidence type="ECO:0000313" key="3">
    <source>
        <dbReference type="EMBL" id="SMG34554.1"/>
    </source>
</evidence>
<dbReference type="RefSeq" id="WP_085473148.1">
    <property type="nucleotide sequence ID" value="NZ_FXAU01000004.1"/>
</dbReference>
<dbReference type="SUPFAM" id="SSF53383">
    <property type="entry name" value="PLP-dependent transferases"/>
    <property type="match status" value="1"/>
</dbReference>
<dbReference type="InterPro" id="IPR000192">
    <property type="entry name" value="Aminotrans_V_dom"/>
</dbReference>
<dbReference type="InterPro" id="IPR015422">
    <property type="entry name" value="PyrdxlP-dep_Trfase_small"/>
</dbReference>
<dbReference type="Gene3D" id="3.90.1150.10">
    <property type="entry name" value="Aspartate Aminotransferase, domain 1"/>
    <property type="match status" value="1"/>
</dbReference>
<evidence type="ECO:0000256" key="1">
    <source>
        <dbReference type="ARBA" id="ARBA00022898"/>
    </source>
</evidence>
<reference evidence="3 4" key="1">
    <citation type="submission" date="2017-04" db="EMBL/GenBank/DDBJ databases">
        <authorList>
            <person name="Afonso C.L."/>
            <person name="Miller P.J."/>
            <person name="Scott M.A."/>
            <person name="Spackman E."/>
            <person name="Goraichik I."/>
            <person name="Dimitrov K.M."/>
            <person name="Suarez D.L."/>
            <person name="Swayne D.E."/>
        </authorList>
    </citation>
    <scope>NUCLEOTIDE SEQUENCE [LARGE SCALE GENOMIC DNA]</scope>
    <source>
        <strain evidence="3 4">DSM 22418</strain>
    </source>
</reference>
<dbReference type="EMBL" id="FXAU01000004">
    <property type="protein sequence ID" value="SMG34554.1"/>
    <property type="molecule type" value="Genomic_DNA"/>
</dbReference>
<dbReference type="InterPro" id="IPR015421">
    <property type="entry name" value="PyrdxlP-dep_Trfase_major"/>
</dbReference>
<gene>
    <name evidence="3" type="ORF">SAMN05660862_2405</name>
</gene>
<dbReference type="GO" id="GO:0016829">
    <property type="term" value="F:lyase activity"/>
    <property type="evidence" value="ECO:0007669"/>
    <property type="project" value="UniProtKB-KW"/>
</dbReference>
<proteinExistence type="predicted"/>
<dbReference type="Proteomes" id="UP000192980">
    <property type="component" value="Unassembled WGS sequence"/>
</dbReference>
<dbReference type="STRING" id="561061.SAMN05660862_2405"/>
<dbReference type="Pfam" id="PF00266">
    <property type="entry name" value="Aminotran_5"/>
    <property type="match status" value="1"/>
</dbReference>
<dbReference type="InterPro" id="IPR015424">
    <property type="entry name" value="PyrdxlP-dep_Trfase"/>
</dbReference>
<protein>
    <submittedName>
        <fullName evidence="3">Selenocysteine lyase/Cysteine desulfurase</fullName>
    </submittedName>
</protein>
<dbReference type="Gene3D" id="3.40.640.10">
    <property type="entry name" value="Type I PLP-dependent aspartate aminotransferase-like (Major domain)"/>
    <property type="match status" value="1"/>
</dbReference>
<evidence type="ECO:0000313" key="4">
    <source>
        <dbReference type="Proteomes" id="UP000192980"/>
    </source>
</evidence>
<name>A0A1X7K1Y3_9SPHI</name>
<keyword evidence="3" id="KW-0456">Lyase</keyword>
<dbReference type="AlphaFoldDB" id="A0A1X7K1Y3"/>